<dbReference type="SUPFAM" id="SSF57756">
    <property type="entry name" value="Retrovirus zinc finger-like domains"/>
    <property type="match status" value="1"/>
</dbReference>
<dbReference type="Gene3D" id="4.10.60.10">
    <property type="entry name" value="Zinc finger, CCHC-type"/>
    <property type="match status" value="1"/>
</dbReference>
<name>A0A284RKM3_ARMOS</name>
<feature type="region of interest" description="Disordered" evidence="3">
    <location>
        <begin position="347"/>
        <end position="381"/>
    </location>
</feature>
<dbReference type="OrthoDB" id="9445845at2759"/>
<dbReference type="PROSITE" id="PS50158">
    <property type="entry name" value="ZF_CCHC"/>
    <property type="match status" value="1"/>
</dbReference>
<reference evidence="6" key="1">
    <citation type="journal article" date="2017" name="Nat. Ecol. Evol.">
        <title>Genome expansion and lineage-specific genetic innovations in the forest pathogenic fungi Armillaria.</title>
        <authorList>
            <person name="Sipos G."/>
            <person name="Prasanna A.N."/>
            <person name="Walter M.C."/>
            <person name="O'Connor E."/>
            <person name="Balint B."/>
            <person name="Krizsan K."/>
            <person name="Kiss B."/>
            <person name="Hess J."/>
            <person name="Varga T."/>
            <person name="Slot J."/>
            <person name="Riley R."/>
            <person name="Boka B."/>
            <person name="Rigling D."/>
            <person name="Barry K."/>
            <person name="Lee J."/>
            <person name="Mihaltcheva S."/>
            <person name="LaButti K."/>
            <person name="Lipzen A."/>
            <person name="Waldron R."/>
            <person name="Moloney N.M."/>
            <person name="Sperisen C."/>
            <person name="Kredics L."/>
            <person name="Vagvoelgyi C."/>
            <person name="Patrignani A."/>
            <person name="Fitzpatrick D."/>
            <person name="Nagy I."/>
            <person name="Doyle S."/>
            <person name="Anderson J.B."/>
            <person name="Grigoriev I.V."/>
            <person name="Gueldener U."/>
            <person name="Muensterkoetter M."/>
            <person name="Nagy L.G."/>
        </authorList>
    </citation>
    <scope>NUCLEOTIDE SEQUENCE [LARGE SCALE GENOMIC DNA]</scope>
    <source>
        <strain evidence="6">C18/9</strain>
    </source>
</reference>
<accession>A0A284RKM3</accession>
<dbReference type="GO" id="GO:0008270">
    <property type="term" value="F:zinc ion binding"/>
    <property type="evidence" value="ECO:0007669"/>
    <property type="project" value="UniProtKB-KW"/>
</dbReference>
<dbReference type="GO" id="GO:0006397">
    <property type="term" value="P:mRNA processing"/>
    <property type="evidence" value="ECO:0007669"/>
    <property type="project" value="UniProtKB-KW"/>
</dbReference>
<dbReference type="SMART" id="SM00343">
    <property type="entry name" value="ZnF_C2HC"/>
    <property type="match status" value="1"/>
</dbReference>
<dbReference type="InterPro" id="IPR001878">
    <property type="entry name" value="Znf_CCHC"/>
</dbReference>
<dbReference type="EMBL" id="FUEG01000010">
    <property type="protein sequence ID" value="SJL09285.1"/>
    <property type="molecule type" value="Genomic_DNA"/>
</dbReference>
<keyword evidence="6" id="KW-1185">Reference proteome</keyword>
<sequence>MSKMTDGDTEDNALLLEIKPVMLKPPLPFKGEYDNIERFIGDCFMYFETFAPYFQLHPQKVAFATSHFEGSTKDWWVHKRQEFWSNSSWDGEPARFRYPSWEEFVGLLTTQFHDPTIEEVHEKRMFDLRMGKGPVVTYFQELEIEAKKAGQRGDDQARGLMVKANILSSYNNWKRCILVMYEEQQKKWVFDQTTSTSRGPAPPQKGYSNTATSNKAGGATSLSPAKLISSTPPRDSGTGKWQMIKTKTYSRLGEPMDIGKLQAEGRCFQCHKKGHLSKDCPEKRDYKDIHLVVQATTEQEEKVTKSKVEEVKDTPVLESQNRYTALSIESTNDNDYDLHPWDDGCDAGDAAATTKQLSRRESGGGDPAMQDRSHKRRSVECTGFGKAISNVTLEPKPLS</sequence>
<organism evidence="5 6">
    <name type="scientific">Armillaria ostoyae</name>
    <name type="common">Armillaria root rot fungus</name>
    <dbReference type="NCBI Taxonomy" id="47428"/>
    <lineage>
        <taxon>Eukaryota</taxon>
        <taxon>Fungi</taxon>
        <taxon>Dikarya</taxon>
        <taxon>Basidiomycota</taxon>
        <taxon>Agaricomycotina</taxon>
        <taxon>Agaricomycetes</taxon>
        <taxon>Agaricomycetidae</taxon>
        <taxon>Agaricales</taxon>
        <taxon>Marasmiineae</taxon>
        <taxon>Physalacriaceae</taxon>
        <taxon>Armillaria</taxon>
    </lineage>
</organism>
<evidence type="ECO:0000256" key="3">
    <source>
        <dbReference type="SAM" id="MobiDB-lite"/>
    </source>
</evidence>
<gene>
    <name evidence="5" type="ORF">ARMOST_12662</name>
</gene>
<keyword evidence="2" id="KW-0862">Zinc</keyword>
<proteinExistence type="predicted"/>
<keyword evidence="1" id="KW-0507">mRNA processing</keyword>
<evidence type="ECO:0000313" key="6">
    <source>
        <dbReference type="Proteomes" id="UP000219338"/>
    </source>
</evidence>
<feature type="domain" description="CCHC-type" evidence="4">
    <location>
        <begin position="266"/>
        <end position="282"/>
    </location>
</feature>
<evidence type="ECO:0000259" key="4">
    <source>
        <dbReference type="PROSITE" id="PS50158"/>
    </source>
</evidence>
<protein>
    <recommendedName>
        <fullName evidence="4">CCHC-type domain-containing protein</fullName>
    </recommendedName>
</protein>
<keyword evidence="2" id="KW-0863">Zinc-finger</keyword>
<evidence type="ECO:0000256" key="1">
    <source>
        <dbReference type="ARBA" id="ARBA00022664"/>
    </source>
</evidence>
<evidence type="ECO:0000313" key="5">
    <source>
        <dbReference type="EMBL" id="SJL09285.1"/>
    </source>
</evidence>
<feature type="compositionally biased region" description="Polar residues" evidence="3">
    <location>
        <begin position="206"/>
        <end position="233"/>
    </location>
</feature>
<dbReference type="STRING" id="47428.A0A284RKM3"/>
<evidence type="ECO:0000256" key="2">
    <source>
        <dbReference type="PROSITE-ProRule" id="PRU00047"/>
    </source>
</evidence>
<dbReference type="GO" id="GO:0003676">
    <property type="term" value="F:nucleic acid binding"/>
    <property type="evidence" value="ECO:0007669"/>
    <property type="project" value="InterPro"/>
</dbReference>
<dbReference type="OMA" id="FRHAIHP"/>
<dbReference type="InterPro" id="IPR036875">
    <property type="entry name" value="Znf_CCHC_sf"/>
</dbReference>
<dbReference type="AlphaFoldDB" id="A0A284RKM3"/>
<feature type="region of interest" description="Disordered" evidence="3">
    <location>
        <begin position="192"/>
        <end position="240"/>
    </location>
</feature>
<keyword evidence="2" id="KW-0479">Metal-binding</keyword>
<dbReference type="Proteomes" id="UP000219338">
    <property type="component" value="Unassembled WGS sequence"/>
</dbReference>